<evidence type="ECO:0000256" key="1">
    <source>
        <dbReference type="SAM" id="MobiDB-lite"/>
    </source>
</evidence>
<keyword evidence="2" id="KW-0472">Membrane</keyword>
<dbReference type="EMBL" id="MN739888">
    <property type="protein sequence ID" value="QHT76074.1"/>
    <property type="molecule type" value="Genomic_DNA"/>
</dbReference>
<feature type="compositionally biased region" description="Basic and acidic residues" evidence="1">
    <location>
        <begin position="138"/>
        <end position="148"/>
    </location>
</feature>
<feature type="region of interest" description="Disordered" evidence="1">
    <location>
        <begin position="138"/>
        <end position="168"/>
    </location>
</feature>
<organism evidence="3">
    <name type="scientific">viral metagenome</name>
    <dbReference type="NCBI Taxonomy" id="1070528"/>
    <lineage>
        <taxon>unclassified sequences</taxon>
        <taxon>metagenomes</taxon>
        <taxon>organismal metagenomes</taxon>
    </lineage>
</organism>
<evidence type="ECO:0000256" key="2">
    <source>
        <dbReference type="SAM" id="Phobius"/>
    </source>
</evidence>
<proteinExistence type="predicted"/>
<protein>
    <submittedName>
        <fullName evidence="3">Uncharacterized protein</fullName>
    </submittedName>
</protein>
<evidence type="ECO:0000313" key="3">
    <source>
        <dbReference type="EMBL" id="QHT76074.1"/>
    </source>
</evidence>
<reference evidence="3" key="1">
    <citation type="journal article" date="2020" name="Nature">
        <title>Giant virus diversity and host interactions through global metagenomics.</title>
        <authorList>
            <person name="Schulz F."/>
            <person name="Roux S."/>
            <person name="Paez-Espino D."/>
            <person name="Jungbluth S."/>
            <person name="Walsh D.A."/>
            <person name="Denef V.J."/>
            <person name="McMahon K.D."/>
            <person name="Konstantinidis K.T."/>
            <person name="Eloe-Fadrosh E.A."/>
            <person name="Kyrpides N.C."/>
            <person name="Woyke T."/>
        </authorList>
    </citation>
    <scope>NUCLEOTIDE SEQUENCE</scope>
    <source>
        <strain evidence="3">GVMAG-M-3300023179-71</strain>
    </source>
</reference>
<feature type="transmembrane region" description="Helical" evidence="2">
    <location>
        <begin position="29"/>
        <end position="47"/>
    </location>
</feature>
<accession>A0A6C0H6E6</accession>
<keyword evidence="2" id="KW-1133">Transmembrane helix</keyword>
<feature type="compositionally biased region" description="Polar residues" evidence="1">
    <location>
        <begin position="155"/>
        <end position="168"/>
    </location>
</feature>
<feature type="transmembrane region" description="Helical" evidence="2">
    <location>
        <begin position="97"/>
        <end position="115"/>
    </location>
</feature>
<feature type="transmembrane region" description="Helical" evidence="2">
    <location>
        <begin position="67"/>
        <end position="85"/>
    </location>
</feature>
<name>A0A6C0H6E6_9ZZZZ</name>
<keyword evidence="2" id="KW-0812">Transmembrane</keyword>
<dbReference type="AlphaFoldDB" id="A0A6C0H6E6"/>
<sequence>MNEGDIGRKSFINHVFLFDSHTKEELSNIIQYSILGLLPILFLNKLIQRFIPEANDEKSSIELLGEIIFQITVMFVGIFYIHRIITFIPTYSGIDYVEFSAVNIILAVLIIVSSLQTKLGEKINILFERVMDKINGKEGMEDKKDSKKQVIGATPISSIPSNPTLVGQSMNPQQLALQENFDLPSANQFSSSPFSSF</sequence>